<evidence type="ECO:0000256" key="1">
    <source>
        <dbReference type="SAM" id="SignalP"/>
    </source>
</evidence>
<gene>
    <name evidence="2" type="ORF">Asi02nite_75900</name>
</gene>
<evidence type="ECO:0000313" key="3">
    <source>
        <dbReference type="Proteomes" id="UP000604117"/>
    </source>
</evidence>
<sequence length="384" mass="40259">MSVLTKRPVLRWLVPATAAAAVIGGGAAVATVAGAADPTLPERSAAQLLVDVQTARLDGLSGTVVQRADLGLPPIASLAGMLGDDNLMSLVDGQHTLRVWYAGPDKARVSLVGGNAQTDLIRNGSDAWVWSSRAKTATHTKIDADGDHGAPPTGLPTSPQEAADLALKAIEPSTQVSVGRSTNIAGRDAYELNLTPRDRASLVGQISIAVDATEHVPLRFRIYPSASDKPAFEVAFTMVNFDRPDDAQFTFNPPPGTKVNEAKQLVEDAAKSKDGQALQDRIAKEKERAAKGTKPAGEGPTVIGTGWTTVIMARLDQPAGQQPGGDEMKQITGLLGQLPKVSGAWGSGRLFTSHLATGLLTDDGRVFFGAVAPEKLYEAATTHR</sequence>
<comment type="caution">
    <text evidence="2">The sequence shown here is derived from an EMBL/GenBank/DDBJ whole genome shotgun (WGS) entry which is preliminary data.</text>
</comment>
<keyword evidence="1" id="KW-0732">Signal</keyword>
<proteinExistence type="predicted"/>
<name>A0ABQ4D3F5_9ACTN</name>
<reference evidence="2 3" key="1">
    <citation type="submission" date="2021-01" db="EMBL/GenBank/DDBJ databases">
        <title>Whole genome shotgun sequence of Asanoa siamensis NBRC 107932.</title>
        <authorList>
            <person name="Komaki H."/>
            <person name="Tamura T."/>
        </authorList>
    </citation>
    <scope>NUCLEOTIDE SEQUENCE [LARGE SCALE GENOMIC DNA]</scope>
    <source>
        <strain evidence="2 3">NBRC 107932</strain>
    </source>
</reference>
<dbReference type="Gene3D" id="2.50.20.10">
    <property type="entry name" value="Lipoprotein localisation LolA/LolB/LppX"/>
    <property type="match status" value="1"/>
</dbReference>
<organism evidence="2 3">
    <name type="scientific">Asanoa siamensis</name>
    <dbReference type="NCBI Taxonomy" id="926357"/>
    <lineage>
        <taxon>Bacteria</taxon>
        <taxon>Bacillati</taxon>
        <taxon>Actinomycetota</taxon>
        <taxon>Actinomycetes</taxon>
        <taxon>Micromonosporales</taxon>
        <taxon>Micromonosporaceae</taxon>
        <taxon>Asanoa</taxon>
    </lineage>
</organism>
<dbReference type="InterPro" id="IPR052944">
    <property type="entry name" value="Sporulation_related"/>
</dbReference>
<dbReference type="PANTHER" id="PTHR37507">
    <property type="entry name" value="SPORULATION PROTEIN YDCC"/>
    <property type="match status" value="1"/>
</dbReference>
<evidence type="ECO:0000313" key="2">
    <source>
        <dbReference type="EMBL" id="GIF78072.1"/>
    </source>
</evidence>
<dbReference type="EMBL" id="BONE01000117">
    <property type="protein sequence ID" value="GIF78072.1"/>
    <property type="molecule type" value="Genomic_DNA"/>
</dbReference>
<keyword evidence="3" id="KW-1185">Reference proteome</keyword>
<dbReference type="PANTHER" id="PTHR37507:SF2">
    <property type="entry name" value="SPORULATION PROTEIN YDCC"/>
    <property type="match status" value="1"/>
</dbReference>
<accession>A0ABQ4D3F5</accession>
<protein>
    <recommendedName>
        <fullName evidence="4">Outer membrane lipoprotein-sorting protein</fullName>
    </recommendedName>
</protein>
<evidence type="ECO:0008006" key="4">
    <source>
        <dbReference type="Google" id="ProtNLM"/>
    </source>
</evidence>
<dbReference type="RefSeq" id="WP_203718910.1">
    <property type="nucleotide sequence ID" value="NZ_BONE01000117.1"/>
</dbReference>
<feature type="signal peptide" evidence="1">
    <location>
        <begin position="1"/>
        <end position="35"/>
    </location>
</feature>
<dbReference type="Proteomes" id="UP000604117">
    <property type="component" value="Unassembled WGS sequence"/>
</dbReference>
<feature type="chain" id="PRO_5045394770" description="Outer membrane lipoprotein-sorting protein" evidence="1">
    <location>
        <begin position="36"/>
        <end position="384"/>
    </location>
</feature>
<dbReference type="SUPFAM" id="SSF89392">
    <property type="entry name" value="Prokaryotic lipoproteins and lipoprotein localization factors"/>
    <property type="match status" value="1"/>
</dbReference>
<dbReference type="InterPro" id="IPR029046">
    <property type="entry name" value="LolA/LolB/LppX"/>
</dbReference>